<dbReference type="InterPro" id="IPR021860">
    <property type="entry name" value="Peptidase_S12_Pab87-rel_C"/>
</dbReference>
<dbReference type="Pfam" id="PF11954">
    <property type="entry name" value="DUF3471"/>
    <property type="match status" value="1"/>
</dbReference>
<dbReference type="AlphaFoldDB" id="A0AAN6Y2C3"/>
<keyword evidence="3" id="KW-1185">Reference proteome</keyword>
<organism evidence="2 3">
    <name type="scientific">Rhypophila decipiens</name>
    <dbReference type="NCBI Taxonomy" id="261697"/>
    <lineage>
        <taxon>Eukaryota</taxon>
        <taxon>Fungi</taxon>
        <taxon>Dikarya</taxon>
        <taxon>Ascomycota</taxon>
        <taxon>Pezizomycotina</taxon>
        <taxon>Sordariomycetes</taxon>
        <taxon>Sordariomycetidae</taxon>
        <taxon>Sordariales</taxon>
        <taxon>Naviculisporaceae</taxon>
        <taxon>Rhypophila</taxon>
    </lineage>
</organism>
<proteinExistence type="predicted"/>
<name>A0AAN6Y2C3_9PEZI</name>
<accession>A0AAN6Y2C3</accession>
<dbReference type="EMBL" id="MU858260">
    <property type="protein sequence ID" value="KAK4208062.1"/>
    <property type="molecule type" value="Genomic_DNA"/>
</dbReference>
<dbReference type="Gene3D" id="2.40.128.600">
    <property type="match status" value="1"/>
</dbReference>
<reference evidence="2" key="1">
    <citation type="journal article" date="2023" name="Mol. Phylogenet. Evol.">
        <title>Genome-scale phylogeny and comparative genomics of the fungal order Sordariales.</title>
        <authorList>
            <person name="Hensen N."/>
            <person name="Bonometti L."/>
            <person name="Westerberg I."/>
            <person name="Brannstrom I.O."/>
            <person name="Guillou S."/>
            <person name="Cros-Aarteil S."/>
            <person name="Calhoun S."/>
            <person name="Haridas S."/>
            <person name="Kuo A."/>
            <person name="Mondo S."/>
            <person name="Pangilinan J."/>
            <person name="Riley R."/>
            <person name="LaButti K."/>
            <person name="Andreopoulos B."/>
            <person name="Lipzen A."/>
            <person name="Chen C."/>
            <person name="Yan M."/>
            <person name="Daum C."/>
            <person name="Ng V."/>
            <person name="Clum A."/>
            <person name="Steindorff A."/>
            <person name="Ohm R.A."/>
            <person name="Martin F."/>
            <person name="Silar P."/>
            <person name="Natvig D.O."/>
            <person name="Lalanne C."/>
            <person name="Gautier V."/>
            <person name="Ament-Velasquez S.L."/>
            <person name="Kruys A."/>
            <person name="Hutchinson M.I."/>
            <person name="Powell A.J."/>
            <person name="Barry K."/>
            <person name="Miller A.N."/>
            <person name="Grigoriev I.V."/>
            <person name="Debuchy R."/>
            <person name="Gladieux P."/>
            <person name="Hiltunen Thoren M."/>
            <person name="Johannesson H."/>
        </authorList>
    </citation>
    <scope>NUCLEOTIDE SEQUENCE</scope>
    <source>
        <strain evidence="2">PSN293</strain>
    </source>
</reference>
<reference evidence="2" key="2">
    <citation type="submission" date="2023-05" db="EMBL/GenBank/DDBJ databases">
        <authorList>
            <consortium name="Lawrence Berkeley National Laboratory"/>
            <person name="Steindorff A."/>
            <person name="Hensen N."/>
            <person name="Bonometti L."/>
            <person name="Westerberg I."/>
            <person name="Brannstrom I.O."/>
            <person name="Guillou S."/>
            <person name="Cros-Aarteil S."/>
            <person name="Calhoun S."/>
            <person name="Haridas S."/>
            <person name="Kuo A."/>
            <person name="Mondo S."/>
            <person name="Pangilinan J."/>
            <person name="Riley R."/>
            <person name="Labutti K."/>
            <person name="Andreopoulos B."/>
            <person name="Lipzen A."/>
            <person name="Chen C."/>
            <person name="Yanf M."/>
            <person name="Daum C."/>
            <person name="Ng V."/>
            <person name="Clum A."/>
            <person name="Ohm R."/>
            <person name="Martin F."/>
            <person name="Silar P."/>
            <person name="Natvig D."/>
            <person name="Lalanne C."/>
            <person name="Gautier V."/>
            <person name="Ament-Velasquez S.L."/>
            <person name="Kruys A."/>
            <person name="Hutchinson M.I."/>
            <person name="Powell A.J."/>
            <person name="Barry K."/>
            <person name="Miller A.N."/>
            <person name="Grigoriev I.V."/>
            <person name="Debuchy R."/>
            <person name="Gladieux P."/>
            <person name="Thoren M.H."/>
            <person name="Johannesson H."/>
        </authorList>
    </citation>
    <scope>NUCLEOTIDE SEQUENCE</scope>
    <source>
        <strain evidence="2">PSN293</strain>
    </source>
</reference>
<evidence type="ECO:0000313" key="3">
    <source>
        <dbReference type="Proteomes" id="UP001301769"/>
    </source>
</evidence>
<sequence length="185" mass="21373">MPKMPMIGNPEQPVLALYHHGMLVGFKNAVYIFPGTETAVLLLSNAVAINDGPGWIGHLIIQTLFDDPVKHDYVALARDSLSFGLEAYDRIEQQFRAELHNKTIICPKPLGAYVGKYYNEVKTFYMDISIKDKELWLNLQGNAVENYRLKHHNGDEFSWHMPRNEQVRRGRNPITYMDIWNPQCR</sequence>
<dbReference type="Proteomes" id="UP001301769">
    <property type="component" value="Unassembled WGS sequence"/>
</dbReference>
<evidence type="ECO:0000259" key="1">
    <source>
        <dbReference type="Pfam" id="PF11954"/>
    </source>
</evidence>
<evidence type="ECO:0000313" key="2">
    <source>
        <dbReference type="EMBL" id="KAK4208062.1"/>
    </source>
</evidence>
<feature type="domain" description="Peptidase S12 Pab87-related C-terminal" evidence="1">
    <location>
        <begin position="103"/>
        <end position="166"/>
    </location>
</feature>
<protein>
    <recommendedName>
        <fullName evidence="1">Peptidase S12 Pab87-related C-terminal domain-containing protein</fullName>
    </recommendedName>
</protein>
<gene>
    <name evidence="2" type="ORF">QBC37DRAFT_444141</name>
</gene>
<comment type="caution">
    <text evidence="2">The sequence shown here is derived from an EMBL/GenBank/DDBJ whole genome shotgun (WGS) entry which is preliminary data.</text>
</comment>